<reference evidence="12 13" key="1">
    <citation type="submission" date="2019-01" db="EMBL/GenBank/DDBJ databases">
        <title>Draft Genome Sequences of Helcococcus ovis Strains Isolated from the Uterus and Vagina of Dairy Cows with Metritis.</title>
        <authorList>
            <person name="Cunha F."/>
            <person name="Jeon S.J."/>
            <person name="Kutzer P."/>
            <person name="Galvao K.N."/>
        </authorList>
    </citation>
    <scope>NUCLEOTIDE SEQUENCE [LARGE SCALE GENOMIC DNA]</scope>
    <source>
        <strain evidence="12 13">KG-37</strain>
    </source>
</reference>
<dbReference type="PANTHER" id="PTHR42823">
    <property type="entry name" value="ATP SYNTHASE SUBUNIT A, CHLOROPLASTIC"/>
    <property type="match status" value="1"/>
</dbReference>
<feature type="transmembrane region" description="Helical" evidence="11">
    <location>
        <begin position="228"/>
        <end position="254"/>
    </location>
</feature>
<evidence type="ECO:0008006" key="14">
    <source>
        <dbReference type="Google" id="ProtNLM"/>
    </source>
</evidence>
<evidence type="ECO:0000256" key="6">
    <source>
        <dbReference type="ARBA" id="ARBA00022781"/>
    </source>
</evidence>
<comment type="caution">
    <text evidence="12">The sequence shown here is derived from an EMBL/GenBank/DDBJ whole genome shotgun (WGS) entry which is preliminary data.</text>
</comment>
<evidence type="ECO:0000256" key="2">
    <source>
        <dbReference type="ARBA" id="ARBA00006810"/>
    </source>
</evidence>
<comment type="similarity">
    <text evidence="2">Belongs to the ATPase A chain family.</text>
</comment>
<dbReference type="InterPro" id="IPR045082">
    <property type="entry name" value="ATP_syn_F0_a_bact/chloroplast"/>
</dbReference>
<dbReference type="RefSeq" id="WP_134711061.1">
    <property type="nucleotide sequence ID" value="NZ_CP119081.1"/>
</dbReference>
<sequence>MKKKIRYFLIFLAVASLVGSFIVGSHGESHGLKLAMREAVLHEVDKINLFGLINVNPSVISALIVTGIIFIFSLIVRIFIIPKFKRVPGRFQLILEEVVMTFKNLAISNSPHKYKILSRYIFAAGVYIFIGTLFELSGVQVVSIQGNPITLPAPLSDLNAAIAMGCLSYLFIMSGGLTSNGFKGVLKTLKDFSLPISMSFRLFGALVSGLLVMDLVYHSIFLSFGLPVVVAVLFTLLHAIIQAYVLTLLTSIYYGEVSEIHETH</sequence>
<feature type="transmembrane region" description="Helical" evidence="11">
    <location>
        <begin position="162"/>
        <end position="182"/>
    </location>
</feature>
<keyword evidence="3" id="KW-0813">Transport</keyword>
<feature type="transmembrane region" description="Helical" evidence="11">
    <location>
        <begin position="59"/>
        <end position="80"/>
    </location>
</feature>
<evidence type="ECO:0000256" key="1">
    <source>
        <dbReference type="ARBA" id="ARBA00004141"/>
    </source>
</evidence>
<evidence type="ECO:0000256" key="4">
    <source>
        <dbReference type="ARBA" id="ARBA00022547"/>
    </source>
</evidence>
<evidence type="ECO:0000256" key="11">
    <source>
        <dbReference type="SAM" id="Phobius"/>
    </source>
</evidence>
<dbReference type="Pfam" id="PF00119">
    <property type="entry name" value="ATP-synt_A"/>
    <property type="match status" value="1"/>
</dbReference>
<dbReference type="EMBL" id="SCFR01000016">
    <property type="protein sequence ID" value="TFF65794.1"/>
    <property type="molecule type" value="Genomic_DNA"/>
</dbReference>
<dbReference type="InterPro" id="IPR035908">
    <property type="entry name" value="F0_ATP_A_sf"/>
</dbReference>
<dbReference type="SUPFAM" id="SSF81336">
    <property type="entry name" value="F1F0 ATP synthase subunit A"/>
    <property type="match status" value="1"/>
</dbReference>
<evidence type="ECO:0000256" key="3">
    <source>
        <dbReference type="ARBA" id="ARBA00022448"/>
    </source>
</evidence>
<protein>
    <recommendedName>
        <fullName evidence="14">ATP synthase subunit a</fullName>
    </recommendedName>
</protein>
<evidence type="ECO:0000256" key="7">
    <source>
        <dbReference type="ARBA" id="ARBA00022989"/>
    </source>
</evidence>
<gene>
    <name evidence="12" type="ORF">EQF91_05210</name>
</gene>
<feature type="transmembrane region" description="Helical" evidence="11">
    <location>
        <begin position="202"/>
        <end position="222"/>
    </location>
</feature>
<evidence type="ECO:0000256" key="8">
    <source>
        <dbReference type="ARBA" id="ARBA00023065"/>
    </source>
</evidence>
<dbReference type="GO" id="GO:0046933">
    <property type="term" value="F:proton-transporting ATP synthase activity, rotational mechanism"/>
    <property type="evidence" value="ECO:0007669"/>
    <property type="project" value="TreeGrafter"/>
</dbReference>
<dbReference type="GO" id="GO:0045259">
    <property type="term" value="C:proton-transporting ATP synthase complex"/>
    <property type="evidence" value="ECO:0007669"/>
    <property type="project" value="UniProtKB-KW"/>
</dbReference>
<dbReference type="PANTHER" id="PTHR42823:SF3">
    <property type="entry name" value="ATP SYNTHASE SUBUNIT A, CHLOROPLASTIC"/>
    <property type="match status" value="1"/>
</dbReference>
<evidence type="ECO:0000256" key="5">
    <source>
        <dbReference type="ARBA" id="ARBA00022692"/>
    </source>
</evidence>
<keyword evidence="13" id="KW-1185">Reference proteome</keyword>
<comment type="subcellular location">
    <subcellularLocation>
        <location evidence="1">Membrane</location>
        <topology evidence="1">Multi-pass membrane protein</topology>
    </subcellularLocation>
</comment>
<feature type="transmembrane region" description="Helical" evidence="11">
    <location>
        <begin position="120"/>
        <end position="142"/>
    </location>
</feature>
<evidence type="ECO:0000313" key="12">
    <source>
        <dbReference type="EMBL" id="TFF65794.1"/>
    </source>
</evidence>
<accession>A0A4R9C0X6</accession>
<proteinExistence type="inferred from homology"/>
<organism evidence="12 13">
    <name type="scientific">Helcococcus ovis</name>
    <dbReference type="NCBI Taxonomy" id="72026"/>
    <lineage>
        <taxon>Bacteria</taxon>
        <taxon>Bacillati</taxon>
        <taxon>Bacillota</taxon>
        <taxon>Tissierellia</taxon>
        <taxon>Tissierellales</taxon>
        <taxon>Peptoniphilaceae</taxon>
        <taxon>Helcococcus</taxon>
    </lineage>
</organism>
<keyword evidence="6" id="KW-0375">Hydrogen ion transport</keyword>
<evidence type="ECO:0000256" key="9">
    <source>
        <dbReference type="ARBA" id="ARBA00023136"/>
    </source>
</evidence>
<keyword evidence="4" id="KW-0138">CF(0)</keyword>
<evidence type="ECO:0000256" key="10">
    <source>
        <dbReference type="ARBA" id="ARBA00023310"/>
    </source>
</evidence>
<keyword evidence="7 11" id="KW-1133">Transmembrane helix</keyword>
<keyword evidence="8" id="KW-0406">Ion transport</keyword>
<dbReference type="Gene3D" id="1.20.120.220">
    <property type="entry name" value="ATP synthase, F0 complex, subunit A"/>
    <property type="match status" value="1"/>
</dbReference>
<dbReference type="GO" id="GO:0042777">
    <property type="term" value="P:proton motive force-driven plasma membrane ATP synthesis"/>
    <property type="evidence" value="ECO:0007669"/>
    <property type="project" value="TreeGrafter"/>
</dbReference>
<name>A0A4R9C0X6_9FIRM</name>
<dbReference type="GO" id="GO:0005886">
    <property type="term" value="C:plasma membrane"/>
    <property type="evidence" value="ECO:0007669"/>
    <property type="project" value="TreeGrafter"/>
</dbReference>
<keyword evidence="10" id="KW-0066">ATP synthesis</keyword>
<keyword evidence="9 11" id="KW-0472">Membrane</keyword>
<dbReference type="Proteomes" id="UP000297454">
    <property type="component" value="Unassembled WGS sequence"/>
</dbReference>
<dbReference type="InterPro" id="IPR000568">
    <property type="entry name" value="ATP_synth_F0_asu"/>
</dbReference>
<keyword evidence="5 11" id="KW-0812">Transmembrane</keyword>
<evidence type="ECO:0000313" key="13">
    <source>
        <dbReference type="Proteomes" id="UP000297454"/>
    </source>
</evidence>
<dbReference type="AlphaFoldDB" id="A0A4R9C0X6"/>
<dbReference type="OrthoDB" id="9789241at2"/>
<dbReference type="GeneID" id="97031146"/>